<dbReference type="AlphaFoldDB" id="A0A2M4D3Z3"/>
<evidence type="ECO:0000313" key="2">
    <source>
        <dbReference type="EMBL" id="MBW72221.1"/>
    </source>
</evidence>
<feature type="chain" id="PRO_5014863168" evidence="1">
    <location>
        <begin position="25"/>
        <end position="78"/>
    </location>
</feature>
<accession>A0A2M4D3Z3</accession>
<evidence type="ECO:0000256" key="1">
    <source>
        <dbReference type="SAM" id="SignalP"/>
    </source>
</evidence>
<dbReference type="EMBL" id="GGFL01008043">
    <property type="protein sequence ID" value="MBW72221.1"/>
    <property type="molecule type" value="Transcribed_RNA"/>
</dbReference>
<protein>
    <submittedName>
        <fullName evidence="2">Putative secreted protein</fullName>
    </submittedName>
</protein>
<feature type="signal peptide" evidence="1">
    <location>
        <begin position="1"/>
        <end position="24"/>
    </location>
</feature>
<proteinExistence type="predicted"/>
<keyword evidence="1" id="KW-0732">Signal</keyword>
<name>A0A2M4D3Z3_ANODA</name>
<sequence length="78" mass="7726">MGPMEVMVAAVAAAAAVPLPLVGGADAPGACMMQSCQTRSGRMTAADLLISADDILYGLPRSFDGDSGTVSGGVIIDL</sequence>
<reference evidence="2" key="1">
    <citation type="submission" date="2018-01" db="EMBL/GenBank/DDBJ databases">
        <title>An insight into the sialome of Amazonian anophelines.</title>
        <authorList>
            <person name="Ribeiro J.M."/>
            <person name="Scarpassa V."/>
            <person name="Calvo E."/>
        </authorList>
    </citation>
    <scope>NUCLEOTIDE SEQUENCE</scope>
</reference>
<organism evidence="2">
    <name type="scientific">Anopheles darlingi</name>
    <name type="common">Mosquito</name>
    <dbReference type="NCBI Taxonomy" id="43151"/>
    <lineage>
        <taxon>Eukaryota</taxon>
        <taxon>Metazoa</taxon>
        <taxon>Ecdysozoa</taxon>
        <taxon>Arthropoda</taxon>
        <taxon>Hexapoda</taxon>
        <taxon>Insecta</taxon>
        <taxon>Pterygota</taxon>
        <taxon>Neoptera</taxon>
        <taxon>Endopterygota</taxon>
        <taxon>Diptera</taxon>
        <taxon>Nematocera</taxon>
        <taxon>Culicoidea</taxon>
        <taxon>Culicidae</taxon>
        <taxon>Anophelinae</taxon>
        <taxon>Anopheles</taxon>
    </lineage>
</organism>